<evidence type="ECO:0000256" key="4">
    <source>
        <dbReference type="ARBA" id="ARBA00022989"/>
    </source>
</evidence>
<dbReference type="Gene3D" id="1.20.1250.20">
    <property type="entry name" value="MFS general substrate transporter like domains"/>
    <property type="match status" value="1"/>
</dbReference>
<dbReference type="InterPro" id="IPR005829">
    <property type="entry name" value="Sugar_transporter_CS"/>
</dbReference>
<feature type="transmembrane region" description="Helical" evidence="6">
    <location>
        <begin position="330"/>
        <end position="355"/>
    </location>
</feature>
<keyword evidence="4 6" id="KW-1133">Transmembrane helix</keyword>
<dbReference type="OrthoDB" id="117970at2157"/>
<dbReference type="GO" id="GO:0005886">
    <property type="term" value="C:plasma membrane"/>
    <property type="evidence" value="ECO:0007669"/>
    <property type="project" value="UniProtKB-SubCell"/>
</dbReference>
<evidence type="ECO:0000259" key="7">
    <source>
        <dbReference type="PROSITE" id="PS50850"/>
    </source>
</evidence>
<feature type="transmembrane region" description="Helical" evidence="6">
    <location>
        <begin position="151"/>
        <end position="169"/>
    </location>
</feature>
<feature type="transmembrane region" description="Helical" evidence="6">
    <location>
        <begin position="35"/>
        <end position="59"/>
    </location>
</feature>
<evidence type="ECO:0000313" key="9">
    <source>
        <dbReference type="Proteomes" id="UP000001901"/>
    </source>
</evidence>
<dbReference type="PRINTS" id="PR01036">
    <property type="entry name" value="TCRTETB"/>
</dbReference>
<dbReference type="RefSeq" id="WP_012940365.1">
    <property type="nucleotide sequence ID" value="NC_013741.1"/>
</dbReference>
<evidence type="ECO:0000256" key="3">
    <source>
        <dbReference type="ARBA" id="ARBA00022692"/>
    </source>
</evidence>
<dbReference type="InterPro" id="IPR036259">
    <property type="entry name" value="MFS_trans_sf"/>
</dbReference>
<dbReference type="PANTHER" id="PTHR43124:SF3">
    <property type="entry name" value="CHLORAMPHENICOL EFFLUX PUMP RV0191"/>
    <property type="match status" value="1"/>
</dbReference>
<proteinExistence type="predicted"/>
<dbReference type="InterPro" id="IPR020846">
    <property type="entry name" value="MFS_dom"/>
</dbReference>
<dbReference type="GeneID" id="8739636"/>
<dbReference type="Proteomes" id="UP000001901">
    <property type="component" value="Chromosome"/>
</dbReference>
<dbReference type="eggNOG" id="arCOG00130">
    <property type="taxonomic scope" value="Archaea"/>
</dbReference>
<feature type="transmembrane region" description="Helical" evidence="6">
    <location>
        <begin position="252"/>
        <end position="272"/>
    </location>
</feature>
<dbReference type="PROSITE" id="PS50850">
    <property type="entry name" value="MFS"/>
    <property type="match status" value="1"/>
</dbReference>
<gene>
    <name evidence="8" type="ordered locus">Arcpr_0968</name>
</gene>
<dbReference type="InterPro" id="IPR011701">
    <property type="entry name" value="MFS"/>
</dbReference>
<dbReference type="Pfam" id="PF07690">
    <property type="entry name" value="MFS_1"/>
    <property type="match status" value="2"/>
</dbReference>
<name>D2RIA4_ARCPA</name>
<feature type="transmembrane region" description="Helical" evidence="6">
    <location>
        <begin position="189"/>
        <end position="210"/>
    </location>
</feature>
<dbReference type="PROSITE" id="PS00217">
    <property type="entry name" value="SUGAR_TRANSPORT_2"/>
    <property type="match status" value="1"/>
</dbReference>
<evidence type="ECO:0000256" key="2">
    <source>
        <dbReference type="ARBA" id="ARBA00022475"/>
    </source>
</evidence>
<dbReference type="AlphaFoldDB" id="D2RIA4"/>
<evidence type="ECO:0000256" key="5">
    <source>
        <dbReference type="ARBA" id="ARBA00023136"/>
    </source>
</evidence>
<keyword evidence="9" id="KW-1185">Reference proteome</keyword>
<feature type="transmembrane region" description="Helical" evidence="6">
    <location>
        <begin position="125"/>
        <end position="145"/>
    </location>
</feature>
<dbReference type="PaxDb" id="572546-Arcpr_0968"/>
<evidence type="ECO:0000313" key="8">
    <source>
        <dbReference type="EMBL" id="ADB58029.1"/>
    </source>
</evidence>
<comment type="subcellular location">
    <subcellularLocation>
        <location evidence="1">Cell membrane</location>
        <topology evidence="1">Multi-pass membrane protein</topology>
    </subcellularLocation>
</comment>
<accession>D2RIA4</accession>
<dbReference type="STRING" id="572546.Arcpr_0968"/>
<dbReference type="InterPro" id="IPR050189">
    <property type="entry name" value="MFS_Efflux_Transporters"/>
</dbReference>
<dbReference type="GO" id="GO:0022857">
    <property type="term" value="F:transmembrane transporter activity"/>
    <property type="evidence" value="ECO:0007669"/>
    <property type="project" value="InterPro"/>
</dbReference>
<dbReference type="SUPFAM" id="SSF103473">
    <property type="entry name" value="MFS general substrate transporter"/>
    <property type="match status" value="1"/>
</dbReference>
<dbReference type="HOGENOM" id="CLU_001265_10_6_2"/>
<sequence length="360" mass="39127">MKAVIFGSTLAGIMGVAILSPAFPEVQRALNLNDFQVGLLITVFTLPGIFFAPLMGYLADKYGRGILLSASLILFSLSGFACAFADYSTMLLLRFVQGVGGSALTSLAVTLIGDIFEGIERAKMLGYNASVLSMGLAFYPLLGGILAEIDWRLPFIAFISALPIGLMAIRIKSRGHHNKFRLEINRDIIVAFVLGCAVFIFTYGVFYLYVPLTLENKFRASPILRGLVQSSTLIFTALVATRLGTFVSRFGVYRTISFGFLGYSLSLLLIPLSPDILTATISTTIYGFGHGTVLPALQNLLVERTSLESRATVIATYNSMIRVGQTVGPIFASLIGFNSYFLASLMSLILFAITFKFWKG</sequence>
<dbReference type="PANTHER" id="PTHR43124">
    <property type="entry name" value="PURINE EFFLUX PUMP PBUE"/>
    <property type="match status" value="1"/>
</dbReference>
<dbReference type="CDD" id="cd17474">
    <property type="entry name" value="MFS_YfmO_like"/>
    <property type="match status" value="1"/>
</dbReference>
<reference evidence="8 9" key="1">
    <citation type="journal article" date="2010" name="Stand. Genomic Sci.">
        <title>Complete genome sequence of Archaeoglobus profundus type strain (AV18).</title>
        <authorList>
            <person name="von Jan M."/>
            <person name="Lapidus A."/>
            <person name="Del Rio T.G."/>
            <person name="Copeland A."/>
            <person name="Tice H."/>
            <person name="Cheng J.F."/>
            <person name="Lucas S."/>
            <person name="Chen F."/>
            <person name="Nolan M."/>
            <person name="Goodwin L."/>
            <person name="Han C."/>
            <person name="Pitluck S."/>
            <person name="Liolios K."/>
            <person name="Ivanova N."/>
            <person name="Mavromatis K."/>
            <person name="Ovchinnikova G."/>
            <person name="Chertkov O."/>
            <person name="Pati A."/>
            <person name="Chen A."/>
            <person name="Palaniappan K."/>
            <person name="Land M."/>
            <person name="Hauser L."/>
            <person name="Chang Y.J."/>
            <person name="Jeffries C.D."/>
            <person name="Saunders E."/>
            <person name="Brettin T."/>
            <person name="Detter J.C."/>
            <person name="Chain P."/>
            <person name="Eichinger K."/>
            <person name="Huber H."/>
            <person name="Spring S."/>
            <person name="Rohde M."/>
            <person name="Goker M."/>
            <person name="Wirth R."/>
            <person name="Woyke T."/>
            <person name="Bristow J."/>
            <person name="Eisen J.A."/>
            <person name="Markowitz V."/>
            <person name="Hugenholtz P."/>
            <person name="Kyrpides N.C."/>
            <person name="Klenk H.P."/>
        </authorList>
    </citation>
    <scope>NUCLEOTIDE SEQUENCE [LARGE SCALE GENOMIC DNA]</scope>
    <source>
        <strain evidence="9">DSM 5631 / JCM 9629 / NBRC 100127 / Av18</strain>
    </source>
</reference>
<evidence type="ECO:0000256" key="6">
    <source>
        <dbReference type="SAM" id="Phobius"/>
    </source>
</evidence>
<evidence type="ECO:0000256" key="1">
    <source>
        <dbReference type="ARBA" id="ARBA00004651"/>
    </source>
</evidence>
<feature type="transmembrane region" description="Helical" evidence="6">
    <location>
        <begin position="66"/>
        <end position="85"/>
    </location>
</feature>
<keyword evidence="3 6" id="KW-0812">Transmembrane</keyword>
<feature type="transmembrane region" description="Helical" evidence="6">
    <location>
        <begin position="91"/>
        <end position="113"/>
    </location>
</feature>
<organism evidence="8 9">
    <name type="scientific">Archaeoglobus profundus (strain DSM 5631 / JCM 9629 / NBRC 100127 / Av18)</name>
    <dbReference type="NCBI Taxonomy" id="572546"/>
    <lineage>
        <taxon>Archaea</taxon>
        <taxon>Methanobacteriati</taxon>
        <taxon>Methanobacteriota</taxon>
        <taxon>Archaeoglobi</taxon>
        <taxon>Archaeoglobales</taxon>
        <taxon>Archaeoglobaceae</taxon>
        <taxon>Archaeoglobus</taxon>
    </lineage>
</organism>
<keyword evidence="2" id="KW-1003">Cell membrane</keyword>
<feature type="domain" description="Major facilitator superfamily (MFS) profile" evidence="7">
    <location>
        <begin position="1"/>
        <end position="360"/>
    </location>
</feature>
<dbReference type="KEGG" id="apo:Arcpr_0968"/>
<protein>
    <submittedName>
        <fullName evidence="8">Major facilitator superfamily MFS_1</fullName>
    </submittedName>
</protein>
<dbReference type="EMBL" id="CP001857">
    <property type="protein sequence ID" value="ADB58029.1"/>
    <property type="molecule type" value="Genomic_DNA"/>
</dbReference>
<keyword evidence="5 6" id="KW-0472">Membrane</keyword>